<name>A0AAQ1UGX6_9BACT</name>
<accession>A0AAQ1UGX6</accession>
<dbReference type="Proteomes" id="UP000255283">
    <property type="component" value="Unassembled WGS sequence"/>
</dbReference>
<dbReference type="Gene3D" id="3.40.50.300">
    <property type="entry name" value="P-loop containing nucleotide triphosphate hydrolases"/>
    <property type="match status" value="1"/>
</dbReference>
<evidence type="ECO:0000313" key="2">
    <source>
        <dbReference type="Proteomes" id="UP000255283"/>
    </source>
</evidence>
<sequence>MTNNPFILRGYVADEFFCDREQETVDLIGEVSNGNNVTLIAPRRVGKTGLILHTFNRPEVKARYYTFLIDLYATKNIEEMVQELGKSILNALKPHGTKVIQAFVNCLRSLRSSVSFDSNGTPSWSVEIGDIQTPDVTLDEIFRYLNSADRPCIVAIDEFQTVATYPEGNVEALLRTHVQHCHNAAFIFAGSKRNMMSEMFLSHSRPFYQSTSIKSLSPIPLEKYAAFACRLFGRRQLPSEVVQEVYERFDGITWYVQRMMNKLYALTAEGETVTPPRTADALRAILDESGFAYQSLLYQLPAKQKSLLIAISKAGKAQSVLSSAFIRKYRLSSTSSVQSALKGLLEKDFVTLEEGAYEVYDKFFALWLNRRNGSM</sequence>
<dbReference type="RefSeq" id="WP_004342291.1">
    <property type="nucleotide sequence ID" value="NZ_DBFWLE010000008.1"/>
</dbReference>
<reference evidence="1 2" key="1">
    <citation type="submission" date="2018-06" db="EMBL/GenBank/DDBJ databases">
        <authorList>
            <consortium name="Pathogen Informatics"/>
            <person name="Doyle S."/>
        </authorList>
    </citation>
    <scope>NUCLEOTIDE SEQUENCE [LARGE SCALE GENOMIC DNA]</scope>
    <source>
        <strain evidence="1 2">NCTC13063</strain>
    </source>
</reference>
<comment type="caution">
    <text evidence="1">The sequence shown here is derived from an EMBL/GenBank/DDBJ whole genome shotgun (WGS) entry which is preliminary data.</text>
</comment>
<proteinExistence type="predicted"/>
<dbReference type="PANTHER" id="PTHR34301">
    <property type="entry name" value="DNA-BINDING PROTEIN-RELATED"/>
    <property type="match status" value="1"/>
</dbReference>
<protein>
    <submittedName>
        <fullName evidence="1">Predicted ATPase (AAA+ superfamily)</fullName>
    </submittedName>
</protein>
<dbReference type="SUPFAM" id="SSF52540">
    <property type="entry name" value="P-loop containing nucleoside triphosphate hydrolases"/>
    <property type="match status" value="1"/>
</dbReference>
<organism evidence="1 2">
    <name type="scientific">Segatella buccae</name>
    <dbReference type="NCBI Taxonomy" id="28126"/>
    <lineage>
        <taxon>Bacteria</taxon>
        <taxon>Pseudomonadati</taxon>
        <taxon>Bacteroidota</taxon>
        <taxon>Bacteroidia</taxon>
        <taxon>Bacteroidales</taxon>
        <taxon>Prevotellaceae</taxon>
        <taxon>Segatella</taxon>
    </lineage>
</organism>
<dbReference type="EMBL" id="UGTJ01000001">
    <property type="protein sequence ID" value="SUB79027.1"/>
    <property type="molecule type" value="Genomic_DNA"/>
</dbReference>
<gene>
    <name evidence="1" type="ORF">NCTC13063_00280</name>
</gene>
<evidence type="ECO:0000313" key="1">
    <source>
        <dbReference type="EMBL" id="SUB79027.1"/>
    </source>
</evidence>
<dbReference type="PANTHER" id="PTHR34301:SF8">
    <property type="entry name" value="ATPASE DOMAIN-CONTAINING PROTEIN"/>
    <property type="match status" value="1"/>
</dbReference>
<dbReference type="InterPro" id="IPR027417">
    <property type="entry name" value="P-loop_NTPase"/>
</dbReference>
<dbReference type="AlphaFoldDB" id="A0AAQ1UGX6"/>